<name>A0A815IF31_9BILA</name>
<dbReference type="EMBL" id="CAJNOV010009445">
    <property type="protein sequence ID" value="CAF1365089.1"/>
    <property type="molecule type" value="Genomic_DNA"/>
</dbReference>
<evidence type="ECO:0000313" key="2">
    <source>
        <dbReference type="EMBL" id="CAF1629522.1"/>
    </source>
</evidence>
<dbReference type="EMBL" id="CAJNOW010014121">
    <property type="protein sequence ID" value="CAF1629522.1"/>
    <property type="molecule type" value="Genomic_DNA"/>
</dbReference>
<organism evidence="1 3">
    <name type="scientific">Rotaria magnacalcarata</name>
    <dbReference type="NCBI Taxonomy" id="392030"/>
    <lineage>
        <taxon>Eukaryota</taxon>
        <taxon>Metazoa</taxon>
        <taxon>Spiralia</taxon>
        <taxon>Gnathifera</taxon>
        <taxon>Rotifera</taxon>
        <taxon>Eurotatoria</taxon>
        <taxon>Bdelloidea</taxon>
        <taxon>Philodinida</taxon>
        <taxon>Philodinidae</taxon>
        <taxon>Rotaria</taxon>
    </lineage>
</organism>
<gene>
    <name evidence="1" type="ORF">CJN711_LOCUS20136</name>
    <name evidence="2" type="ORF">KQP761_LOCUS25910</name>
</gene>
<evidence type="ECO:0000313" key="3">
    <source>
        <dbReference type="Proteomes" id="UP000663855"/>
    </source>
</evidence>
<proteinExistence type="predicted"/>
<dbReference type="Proteomes" id="UP000663834">
    <property type="component" value="Unassembled WGS sequence"/>
</dbReference>
<comment type="caution">
    <text evidence="1">The sequence shown here is derived from an EMBL/GenBank/DDBJ whole genome shotgun (WGS) entry which is preliminary data.</text>
</comment>
<protein>
    <submittedName>
        <fullName evidence="1">Uncharacterized protein</fullName>
    </submittedName>
</protein>
<dbReference type="Proteomes" id="UP000663855">
    <property type="component" value="Unassembled WGS sequence"/>
</dbReference>
<accession>A0A815IF31</accession>
<dbReference type="AlphaFoldDB" id="A0A815IF31"/>
<evidence type="ECO:0000313" key="1">
    <source>
        <dbReference type="EMBL" id="CAF1365089.1"/>
    </source>
</evidence>
<sequence length="98" mass="11337">MNRLKNVFAEIARSRTTTTVQQETLHLTTDQTNLLLLQKVSNTLYLIEEQRLNLRLSPNLVGVDMIRQAHERGCGRLHHILLMIAFILSNWRKASCLL</sequence>
<reference evidence="1" key="1">
    <citation type="submission" date="2021-02" db="EMBL/GenBank/DDBJ databases">
        <authorList>
            <person name="Nowell W R."/>
        </authorList>
    </citation>
    <scope>NUCLEOTIDE SEQUENCE</scope>
</reference>